<dbReference type="Gramene" id="ESQ47190">
    <property type="protein sequence ID" value="ESQ47190"/>
    <property type="gene ID" value="EUTSA_v10028019mg"/>
</dbReference>
<proteinExistence type="predicted"/>
<dbReference type="Proteomes" id="UP000030689">
    <property type="component" value="Unassembled WGS sequence"/>
</dbReference>
<evidence type="ECO:0000313" key="1">
    <source>
        <dbReference type="EMBL" id="ESQ47190.1"/>
    </source>
</evidence>
<dbReference type="EMBL" id="KI517416">
    <property type="protein sequence ID" value="ESQ47190.1"/>
    <property type="molecule type" value="Genomic_DNA"/>
</dbReference>
<accession>V4L9U8</accession>
<organism evidence="1 2">
    <name type="scientific">Eutrema salsugineum</name>
    <name type="common">Saltwater cress</name>
    <name type="synonym">Sisymbrium salsugineum</name>
    <dbReference type="NCBI Taxonomy" id="72664"/>
    <lineage>
        <taxon>Eukaryota</taxon>
        <taxon>Viridiplantae</taxon>
        <taxon>Streptophyta</taxon>
        <taxon>Embryophyta</taxon>
        <taxon>Tracheophyta</taxon>
        <taxon>Spermatophyta</taxon>
        <taxon>Magnoliopsida</taxon>
        <taxon>eudicotyledons</taxon>
        <taxon>Gunneridae</taxon>
        <taxon>Pentapetalae</taxon>
        <taxon>rosids</taxon>
        <taxon>malvids</taxon>
        <taxon>Brassicales</taxon>
        <taxon>Brassicaceae</taxon>
        <taxon>Eutremeae</taxon>
        <taxon>Eutrema</taxon>
    </lineage>
</organism>
<keyword evidence="2" id="KW-1185">Reference proteome</keyword>
<sequence length="67" mass="7355">MLSMPSAFFSRLHDCENLFLINLDALMARLNRVPGKSIGTEKIPTITILNDSSSILTLSGSSMLRSK</sequence>
<dbReference type="KEGG" id="eus:EUTSA_v10028019mg"/>
<evidence type="ECO:0000313" key="2">
    <source>
        <dbReference type="Proteomes" id="UP000030689"/>
    </source>
</evidence>
<reference evidence="1 2" key="1">
    <citation type="journal article" date="2013" name="Front. Plant Sci.">
        <title>The Reference Genome of the Halophytic Plant Eutrema salsugineum.</title>
        <authorList>
            <person name="Yang R."/>
            <person name="Jarvis D.E."/>
            <person name="Chen H."/>
            <person name="Beilstein M.A."/>
            <person name="Grimwood J."/>
            <person name="Jenkins J."/>
            <person name="Shu S."/>
            <person name="Prochnik S."/>
            <person name="Xin M."/>
            <person name="Ma C."/>
            <person name="Schmutz J."/>
            <person name="Wing R.A."/>
            <person name="Mitchell-Olds T."/>
            <person name="Schumaker K.S."/>
            <person name="Wang X."/>
        </authorList>
    </citation>
    <scope>NUCLEOTIDE SEQUENCE [LARGE SCALE GENOMIC DNA]</scope>
</reference>
<protein>
    <submittedName>
        <fullName evidence="1">Uncharacterized protein</fullName>
    </submittedName>
</protein>
<gene>
    <name evidence="1" type="ORF">EUTSA_v10028019mg</name>
</gene>
<dbReference type="AlphaFoldDB" id="V4L9U8"/>
<name>V4L9U8_EUTSA</name>